<gene>
    <name evidence="1" type="ORF">AL548_007540</name>
</gene>
<keyword evidence="1" id="KW-0540">Nuclease</keyword>
<dbReference type="GO" id="GO:0004519">
    <property type="term" value="F:endonuclease activity"/>
    <property type="evidence" value="ECO:0007669"/>
    <property type="project" value="UniProtKB-KW"/>
</dbReference>
<name>A0ABX4X0C0_VIBVL</name>
<reference evidence="1" key="1">
    <citation type="submission" date="2017-12" db="EMBL/GenBank/DDBJ databases">
        <title>FDA dAtabase for Regulatory Grade micrObial Sequences (FDA-ARGOS): Supporting development and validation of Infectious Disease Dx tests.</title>
        <authorList>
            <person name="Hoffmann M."/>
            <person name="Allard M."/>
            <person name="Evans P."/>
            <person name="Brown E."/>
            <person name="Tallon L.J."/>
            <person name="Sadzewicz L."/>
            <person name="Sengamalay N."/>
            <person name="Ott S."/>
            <person name="Godinez A."/>
            <person name="Nagaraj S."/>
            <person name="Vavikolanu K."/>
            <person name="Aluvathingal J."/>
            <person name="Nadendla S."/>
            <person name="Hobson J."/>
            <person name="Sichtig H."/>
        </authorList>
    </citation>
    <scope>NUCLEOTIDE SEQUENCE [LARGE SCALE GENOMIC DNA]</scope>
    <source>
        <strain evidence="1">FDAARGOS_118</strain>
    </source>
</reference>
<keyword evidence="2" id="KW-1185">Reference proteome</keyword>
<evidence type="ECO:0000313" key="2">
    <source>
        <dbReference type="Proteomes" id="UP000054370"/>
    </source>
</evidence>
<keyword evidence="1" id="KW-0255">Endonuclease</keyword>
<organism evidence="1 2">
    <name type="scientific">Vibrio vulnificus</name>
    <dbReference type="NCBI Taxonomy" id="672"/>
    <lineage>
        <taxon>Bacteria</taxon>
        <taxon>Pseudomonadati</taxon>
        <taxon>Pseudomonadota</taxon>
        <taxon>Gammaproteobacteria</taxon>
        <taxon>Vibrionales</taxon>
        <taxon>Vibrionaceae</taxon>
        <taxon>Vibrio</taxon>
    </lineage>
</organism>
<proteinExistence type="predicted"/>
<accession>A0ABX4X0C0</accession>
<dbReference type="Proteomes" id="UP000054370">
    <property type="component" value="Unassembled WGS sequence"/>
</dbReference>
<protein>
    <submittedName>
        <fullName evidence="1">Type II restriction endonuclease</fullName>
    </submittedName>
</protein>
<comment type="caution">
    <text evidence="1">The sequence shown here is derived from an EMBL/GenBank/DDBJ whole genome shotgun (WGS) entry which is preliminary data.</text>
</comment>
<keyword evidence="1" id="KW-0378">Hydrolase</keyword>
<evidence type="ECO:0000313" key="1">
    <source>
        <dbReference type="EMBL" id="PNM76018.1"/>
    </source>
</evidence>
<sequence length="114" mass="13331">MRRALNLTDTCVKTLTAVEVELFRSNQHELNGVVELKRILGLSRQSFEAFFSVRGEDSYVKSSVTWYDARENNPTRSEHRLYFQNNEVMNRAKEGSTLILGWDDSKQFWIELVL</sequence>
<dbReference type="RefSeq" id="WP_052171534.1">
    <property type="nucleotide sequence ID" value="NZ_LMXV01000010.1"/>
</dbReference>
<dbReference type="EMBL" id="LOSH02000003">
    <property type="protein sequence ID" value="PNM76018.1"/>
    <property type="molecule type" value="Genomic_DNA"/>
</dbReference>